<reference evidence="1 2" key="1">
    <citation type="submission" date="2014-06" db="EMBL/GenBank/DDBJ databases">
        <title>Whole Genome Sequences of Three Symbiotic Endozoicomonas Bacteria.</title>
        <authorList>
            <person name="Neave M.J."/>
            <person name="Apprill A."/>
            <person name="Voolstra C.R."/>
        </authorList>
    </citation>
    <scope>NUCLEOTIDE SEQUENCE [LARGE SCALE GENOMIC DNA]</scope>
    <source>
        <strain evidence="1 2">LMG 24815</strain>
    </source>
</reference>
<evidence type="ECO:0000313" key="1">
    <source>
        <dbReference type="EMBL" id="KEQ15283.1"/>
    </source>
</evidence>
<sequence>MQNPEEEVSRQTGRIIRNSDVNTRFGTSFMQFCHKNYKLTFYLLSLLLRLTTRTASLTS</sequence>
<accession>A0A081NA10</accession>
<dbReference type="AlphaFoldDB" id="A0A081NA10"/>
<proteinExistence type="predicted"/>
<dbReference type="Proteomes" id="UP000028006">
    <property type="component" value="Unassembled WGS sequence"/>
</dbReference>
<protein>
    <submittedName>
        <fullName evidence="1">Uncharacterized protein</fullName>
    </submittedName>
</protein>
<organism evidence="1 2">
    <name type="scientific">Endozoicomonas montiporae</name>
    <dbReference type="NCBI Taxonomy" id="1027273"/>
    <lineage>
        <taxon>Bacteria</taxon>
        <taxon>Pseudomonadati</taxon>
        <taxon>Pseudomonadota</taxon>
        <taxon>Gammaproteobacteria</taxon>
        <taxon>Oceanospirillales</taxon>
        <taxon>Endozoicomonadaceae</taxon>
        <taxon>Endozoicomonas</taxon>
    </lineage>
</organism>
<keyword evidence="2" id="KW-1185">Reference proteome</keyword>
<name>A0A081NA10_9GAMM</name>
<evidence type="ECO:0000313" key="2">
    <source>
        <dbReference type="Proteomes" id="UP000028006"/>
    </source>
</evidence>
<comment type="caution">
    <text evidence="1">The sequence shown here is derived from an EMBL/GenBank/DDBJ whole genome shotgun (WGS) entry which is preliminary data.</text>
</comment>
<gene>
    <name evidence="1" type="ORF">GZ77_01040</name>
</gene>
<dbReference type="EMBL" id="JOKG01000001">
    <property type="protein sequence ID" value="KEQ15283.1"/>
    <property type="molecule type" value="Genomic_DNA"/>
</dbReference>